<dbReference type="PANTHER" id="PTHR33908">
    <property type="entry name" value="MANNOSYLTRANSFERASE YKCB-RELATED"/>
    <property type="match status" value="1"/>
</dbReference>
<comment type="subcellular location">
    <subcellularLocation>
        <location evidence="1">Cell membrane</location>
        <topology evidence="1">Multi-pass membrane protein</topology>
    </subcellularLocation>
</comment>
<dbReference type="Pfam" id="PF13231">
    <property type="entry name" value="PMT_2"/>
    <property type="match status" value="1"/>
</dbReference>
<evidence type="ECO:0000256" key="3">
    <source>
        <dbReference type="ARBA" id="ARBA00022676"/>
    </source>
</evidence>
<dbReference type="GO" id="GO:0005886">
    <property type="term" value="C:plasma membrane"/>
    <property type="evidence" value="ECO:0007669"/>
    <property type="project" value="UniProtKB-SubCell"/>
</dbReference>
<feature type="transmembrane region" description="Helical" evidence="8">
    <location>
        <begin position="351"/>
        <end position="369"/>
    </location>
</feature>
<dbReference type="GO" id="GO:0009103">
    <property type="term" value="P:lipopolysaccharide biosynthetic process"/>
    <property type="evidence" value="ECO:0007669"/>
    <property type="project" value="UniProtKB-ARBA"/>
</dbReference>
<evidence type="ECO:0000313" key="11">
    <source>
        <dbReference type="Proteomes" id="UP000243065"/>
    </source>
</evidence>
<keyword evidence="4 10" id="KW-0808">Transferase</keyword>
<evidence type="ECO:0000256" key="6">
    <source>
        <dbReference type="ARBA" id="ARBA00022989"/>
    </source>
</evidence>
<evidence type="ECO:0000256" key="4">
    <source>
        <dbReference type="ARBA" id="ARBA00022679"/>
    </source>
</evidence>
<name>A0A656DCU2_KRYT1</name>
<proteinExistence type="predicted"/>
<keyword evidence="7 8" id="KW-0472">Membrane</keyword>
<feature type="transmembrane region" description="Helical" evidence="8">
    <location>
        <begin position="77"/>
        <end position="95"/>
    </location>
</feature>
<evidence type="ECO:0000256" key="5">
    <source>
        <dbReference type="ARBA" id="ARBA00022692"/>
    </source>
</evidence>
<feature type="transmembrane region" description="Helical" evidence="8">
    <location>
        <begin position="153"/>
        <end position="182"/>
    </location>
</feature>
<dbReference type="GO" id="GO:0010041">
    <property type="term" value="P:response to iron(III) ion"/>
    <property type="evidence" value="ECO:0007669"/>
    <property type="project" value="TreeGrafter"/>
</dbReference>
<feature type="transmembrane region" description="Helical" evidence="8">
    <location>
        <begin position="296"/>
        <end position="315"/>
    </location>
</feature>
<evidence type="ECO:0000256" key="8">
    <source>
        <dbReference type="SAM" id="Phobius"/>
    </source>
</evidence>
<dbReference type="InterPro" id="IPR038731">
    <property type="entry name" value="RgtA/B/C-like"/>
</dbReference>
<accession>A0A656DCU2</accession>
<dbReference type="GO" id="GO:0016763">
    <property type="term" value="F:pentosyltransferase activity"/>
    <property type="evidence" value="ECO:0007669"/>
    <property type="project" value="TreeGrafter"/>
</dbReference>
<keyword evidence="3 10" id="KW-0328">Glycosyltransferase</keyword>
<evidence type="ECO:0000256" key="1">
    <source>
        <dbReference type="ARBA" id="ARBA00004651"/>
    </source>
</evidence>
<protein>
    <submittedName>
        <fullName evidence="10">Dolichyl-phosphate-mannose-protein mannosyltransferase</fullName>
    </submittedName>
</protein>
<reference evidence="10 11" key="1">
    <citation type="submission" date="2015-11" db="EMBL/GenBank/DDBJ databases">
        <authorList>
            <person name="Varghese N."/>
        </authorList>
    </citation>
    <scope>NUCLEOTIDE SEQUENCE [LARGE SCALE GENOMIC DNA]</scope>
    <source>
        <strain evidence="10 11">JGI-24</strain>
    </source>
</reference>
<evidence type="ECO:0000313" key="10">
    <source>
        <dbReference type="EMBL" id="CUT05178.1"/>
    </source>
</evidence>
<evidence type="ECO:0000256" key="2">
    <source>
        <dbReference type="ARBA" id="ARBA00022475"/>
    </source>
</evidence>
<organism evidence="10 11">
    <name type="scientific">Kryptobacter tengchongensis</name>
    <dbReference type="NCBI Taxonomy" id="1643429"/>
    <lineage>
        <taxon>Bacteria</taxon>
        <taxon>Pseudomonadati</taxon>
        <taxon>Candidatus Kryptoniota</taxon>
        <taxon>Candidatus Kryptobacter</taxon>
    </lineage>
</organism>
<dbReference type="Proteomes" id="UP000243065">
    <property type="component" value="Unassembled WGS sequence"/>
</dbReference>
<feature type="transmembrane region" description="Helical" evidence="8">
    <location>
        <begin position="102"/>
        <end position="119"/>
    </location>
</feature>
<evidence type="ECO:0000256" key="7">
    <source>
        <dbReference type="ARBA" id="ARBA00023136"/>
    </source>
</evidence>
<dbReference type="AlphaFoldDB" id="A0A656DCU2"/>
<evidence type="ECO:0000259" key="9">
    <source>
        <dbReference type="Pfam" id="PF13231"/>
    </source>
</evidence>
<keyword evidence="6 8" id="KW-1133">Transmembrane helix</keyword>
<feature type="transmembrane region" description="Helical" evidence="8">
    <location>
        <begin position="321"/>
        <end position="339"/>
    </location>
</feature>
<keyword evidence="2" id="KW-1003">Cell membrane</keyword>
<keyword evidence="5 8" id="KW-0812">Transmembrane</keyword>
<feature type="transmembrane region" description="Helical" evidence="8">
    <location>
        <begin position="188"/>
        <end position="208"/>
    </location>
</feature>
<dbReference type="EMBL" id="CZVU01000112">
    <property type="protein sequence ID" value="CUT05178.1"/>
    <property type="molecule type" value="Genomic_DNA"/>
</dbReference>
<feature type="domain" description="Glycosyltransferase RgtA/B/C/D-like" evidence="9">
    <location>
        <begin position="53"/>
        <end position="203"/>
    </location>
</feature>
<dbReference type="InterPro" id="IPR050297">
    <property type="entry name" value="LipidA_mod_glycosyltrf_83"/>
</dbReference>
<dbReference type="PANTHER" id="PTHR33908:SF3">
    <property type="entry name" value="UNDECAPRENYL PHOSPHATE-ALPHA-4-AMINO-4-DEOXY-L-ARABINOSE ARABINOSYL TRANSFERASE"/>
    <property type="match status" value="1"/>
</dbReference>
<keyword evidence="11" id="KW-1185">Reference proteome</keyword>
<gene>
    <name evidence="10" type="ORF">JGI24_01634</name>
</gene>
<feature type="transmembrane region" description="Helical" evidence="8">
    <location>
        <begin position="259"/>
        <end position="284"/>
    </location>
</feature>
<sequence length="482" mass="57227">MRSRYFLMIFVLSLFLRIFLLDAESLWLDEGSSVRFANLKIDEIIKSTKTDANPPLYYIILHLWIKMFGDSEASVRFPSVIFGIITVIILYKLCLKFWDEKVALISSLIAGISVFQVFYSQEARMYAMMCLLSVFSFFYFLEILENESIKHYIFYSLVNILLLYTHLYSFFIIFAQLIFVAFYERAKFKSFILTLFVSFLFFTPRFLIVLNQVKEILLFGRFWLPKPDFVELMKTLIQFAGATYPMPRDESGNVILNRLIIEYLSSAILLLVMLAMVVFSIFGFKKFTAGKRKTYIILWLWFIIPILTPFILSQFLTPFYFTRYVIASSIPFYCLVSIGVESCDDIRLKRYILGIILFLSVVNLAWYYGKTNKEEWREAVKFIEERAGERDLIIANKYVFYYYSTRKDVEKVQLQDIFLQNEHKLIGKLRQLSQKYERIWYVSSHEPELEEIIFKNLSNLMYFSMRKKFLGIEIFLFEKVKG</sequence>